<proteinExistence type="predicted"/>
<dbReference type="RefSeq" id="WP_068898387.1">
    <property type="nucleotide sequence ID" value="NZ_JBHUIF010000002.1"/>
</dbReference>
<evidence type="ECO:0008006" key="3">
    <source>
        <dbReference type="Google" id="ProtNLM"/>
    </source>
</evidence>
<keyword evidence="2" id="KW-1185">Reference proteome</keyword>
<protein>
    <recommendedName>
        <fullName evidence="3">N-acetyltransferase domain-containing protein</fullName>
    </recommendedName>
</protein>
<reference evidence="1 2" key="1">
    <citation type="submission" date="2016-05" db="EMBL/GenBank/DDBJ databases">
        <title>Genomic Taxonomy of the Vibrionaceae.</title>
        <authorList>
            <person name="Gomez-Gil B."/>
            <person name="Enciso-Ibarra J."/>
        </authorList>
    </citation>
    <scope>NUCLEOTIDE SEQUENCE [LARGE SCALE GENOMIC DNA]</scope>
    <source>
        <strain evidence="1 2">CAIM 1920</strain>
    </source>
</reference>
<organism evidence="1 2">
    <name type="scientific">Veronia pacifica</name>
    <dbReference type="NCBI Taxonomy" id="1080227"/>
    <lineage>
        <taxon>Bacteria</taxon>
        <taxon>Pseudomonadati</taxon>
        <taxon>Pseudomonadota</taxon>
        <taxon>Gammaproteobacteria</taxon>
        <taxon>Vibrionales</taxon>
        <taxon>Vibrionaceae</taxon>
        <taxon>Veronia</taxon>
    </lineage>
</organism>
<dbReference type="Proteomes" id="UP000094936">
    <property type="component" value="Unassembled WGS sequence"/>
</dbReference>
<gene>
    <name evidence="1" type="ORF">A8L45_01255</name>
</gene>
<name>A0A1C3ESP6_9GAMM</name>
<dbReference type="AlphaFoldDB" id="A0A1C3ESP6"/>
<dbReference type="EMBL" id="LYBM01000001">
    <property type="protein sequence ID" value="ODA36256.1"/>
    <property type="molecule type" value="Genomic_DNA"/>
</dbReference>
<dbReference type="SUPFAM" id="SSF55729">
    <property type="entry name" value="Acyl-CoA N-acyltransferases (Nat)"/>
    <property type="match status" value="1"/>
</dbReference>
<accession>A0A1C3ESP6</accession>
<dbReference type="OrthoDB" id="9797989at2"/>
<dbReference type="InterPro" id="IPR016181">
    <property type="entry name" value="Acyl_CoA_acyltransferase"/>
</dbReference>
<evidence type="ECO:0000313" key="2">
    <source>
        <dbReference type="Proteomes" id="UP000094936"/>
    </source>
</evidence>
<dbReference type="CDD" id="cd04301">
    <property type="entry name" value="NAT_SF"/>
    <property type="match status" value="1"/>
</dbReference>
<sequence length="77" mass="8688">MRSLRFILGIIRVSHNIDDVSFLQRLGTSAMDIAPSHRGKGNGKWILELLLQKVTALGIEHVLVTADRRQCSLKETY</sequence>
<evidence type="ECO:0000313" key="1">
    <source>
        <dbReference type="EMBL" id="ODA36256.1"/>
    </source>
</evidence>
<comment type="caution">
    <text evidence="1">The sequence shown here is derived from an EMBL/GenBank/DDBJ whole genome shotgun (WGS) entry which is preliminary data.</text>
</comment>